<dbReference type="Pfam" id="PF00173">
    <property type="entry name" value="Cyt-b5"/>
    <property type="match status" value="1"/>
</dbReference>
<evidence type="ECO:0000313" key="4">
    <source>
        <dbReference type="EnsemblMetazoa" id="ADIR001377-PA"/>
    </source>
</evidence>
<organism evidence="4 5">
    <name type="scientific">Anopheles dirus</name>
    <dbReference type="NCBI Taxonomy" id="7168"/>
    <lineage>
        <taxon>Eukaryota</taxon>
        <taxon>Metazoa</taxon>
        <taxon>Ecdysozoa</taxon>
        <taxon>Arthropoda</taxon>
        <taxon>Hexapoda</taxon>
        <taxon>Insecta</taxon>
        <taxon>Pterygota</taxon>
        <taxon>Neoptera</taxon>
        <taxon>Endopterygota</taxon>
        <taxon>Diptera</taxon>
        <taxon>Nematocera</taxon>
        <taxon>Culicoidea</taxon>
        <taxon>Culicidae</taxon>
        <taxon>Anophelinae</taxon>
        <taxon>Anopheles</taxon>
    </lineage>
</organism>
<dbReference type="PANTHER" id="PTHR10281">
    <property type="entry name" value="MEMBRANE-ASSOCIATED PROGESTERONE RECEPTOR COMPONENT-RELATED"/>
    <property type="match status" value="1"/>
</dbReference>
<reference evidence="5" key="1">
    <citation type="submission" date="2013-03" db="EMBL/GenBank/DDBJ databases">
        <title>The Genome Sequence of Anopheles dirus WRAIR2.</title>
        <authorList>
            <consortium name="The Broad Institute Genomics Platform"/>
            <person name="Neafsey D.E."/>
            <person name="Walton C."/>
            <person name="Walker B."/>
            <person name="Young S.K."/>
            <person name="Zeng Q."/>
            <person name="Gargeya S."/>
            <person name="Fitzgerald M."/>
            <person name="Haas B."/>
            <person name="Abouelleil A."/>
            <person name="Allen A.W."/>
            <person name="Alvarado L."/>
            <person name="Arachchi H.M."/>
            <person name="Berlin A.M."/>
            <person name="Chapman S.B."/>
            <person name="Gainer-Dewar J."/>
            <person name="Goldberg J."/>
            <person name="Griggs A."/>
            <person name="Gujja S."/>
            <person name="Hansen M."/>
            <person name="Howarth C."/>
            <person name="Imamovic A."/>
            <person name="Ireland A."/>
            <person name="Larimer J."/>
            <person name="McCowan C."/>
            <person name="Murphy C."/>
            <person name="Pearson M."/>
            <person name="Poon T.W."/>
            <person name="Priest M."/>
            <person name="Roberts A."/>
            <person name="Saif S."/>
            <person name="Shea T."/>
            <person name="Sisk P."/>
            <person name="Sykes S."/>
            <person name="Wortman J."/>
            <person name="Nusbaum C."/>
            <person name="Birren B."/>
        </authorList>
    </citation>
    <scope>NUCLEOTIDE SEQUENCE [LARGE SCALE GENOMIC DNA]</scope>
    <source>
        <strain evidence="5">WRAIR2</strain>
    </source>
</reference>
<dbReference type="Proteomes" id="UP000075884">
    <property type="component" value="Unassembled WGS sequence"/>
</dbReference>
<feature type="domain" description="Cytochrome b5 heme-binding" evidence="3">
    <location>
        <begin position="59"/>
        <end position="155"/>
    </location>
</feature>
<keyword evidence="2" id="KW-0812">Transmembrane</keyword>
<dbReference type="InterPro" id="IPR050577">
    <property type="entry name" value="MAPR/NEUFC/NENF-like"/>
</dbReference>
<dbReference type="VEuPathDB" id="VectorBase:ADIR001377"/>
<sequence length="271" mass="30482">MDPVGELTMASGGGAYVKHTVVAAFAILLFYLVAFRRQQILQYITPGQAGTTQDGERLFSEQELLAYDGKASELLYLVIMGQVYDVTKGVKHYGPGESYHMFIAHDATRSFVTGEFEQYSAELSDVSGLKDTELQQLLTWLEFYEKTYRYVGKLIGRYYDARGEETTYRRHVLERAASAKDAETDGRKYPSCNVEWKVEMGTRVWCTTRSGTGHERGWAGRPRKVTDVDDDARSVQFCACVPDEEADADPLYVPFPGCDETADSCIIPDQH</sequence>
<dbReference type="PANTHER" id="PTHR10281:SF4">
    <property type="entry name" value="NEUFERRICIN"/>
    <property type="match status" value="1"/>
</dbReference>
<reference evidence="4" key="2">
    <citation type="submission" date="2020-05" db="UniProtKB">
        <authorList>
            <consortium name="EnsemblMetazoa"/>
        </authorList>
    </citation>
    <scope>IDENTIFICATION</scope>
    <source>
        <strain evidence="4">WRAIR2</strain>
    </source>
</reference>
<accession>A0A182N169</accession>
<dbReference type="GO" id="GO:0012505">
    <property type="term" value="C:endomembrane system"/>
    <property type="evidence" value="ECO:0007669"/>
    <property type="project" value="TreeGrafter"/>
</dbReference>
<feature type="transmembrane region" description="Helical" evidence="2">
    <location>
        <begin position="16"/>
        <end position="35"/>
    </location>
</feature>
<dbReference type="SUPFAM" id="SSF55856">
    <property type="entry name" value="Cytochrome b5-like heme/steroid binding domain"/>
    <property type="match status" value="1"/>
</dbReference>
<dbReference type="Gene3D" id="3.10.120.10">
    <property type="entry name" value="Cytochrome b5-like heme/steroid binding domain"/>
    <property type="match status" value="1"/>
</dbReference>
<evidence type="ECO:0000313" key="5">
    <source>
        <dbReference type="Proteomes" id="UP000075884"/>
    </source>
</evidence>
<dbReference type="InterPro" id="IPR036400">
    <property type="entry name" value="Cyt_B5-like_heme/steroid_sf"/>
</dbReference>
<keyword evidence="5" id="KW-1185">Reference proteome</keyword>
<dbReference type="EnsemblMetazoa" id="ADIR001377-RA">
    <property type="protein sequence ID" value="ADIR001377-PA"/>
    <property type="gene ID" value="ADIR001377"/>
</dbReference>
<dbReference type="GO" id="GO:0016020">
    <property type="term" value="C:membrane"/>
    <property type="evidence" value="ECO:0007669"/>
    <property type="project" value="TreeGrafter"/>
</dbReference>
<keyword evidence="2" id="KW-0472">Membrane</keyword>
<evidence type="ECO:0000259" key="3">
    <source>
        <dbReference type="SMART" id="SM01117"/>
    </source>
</evidence>
<protein>
    <recommendedName>
        <fullName evidence="3">Cytochrome b5 heme-binding domain-containing protein</fullName>
    </recommendedName>
</protein>
<dbReference type="AlphaFoldDB" id="A0A182N169"/>
<dbReference type="SMART" id="SM01117">
    <property type="entry name" value="Cyt-b5"/>
    <property type="match status" value="1"/>
</dbReference>
<comment type="similarity">
    <text evidence="1">Belongs to the cytochrome b5 family. MAPR subfamily.</text>
</comment>
<evidence type="ECO:0000256" key="1">
    <source>
        <dbReference type="ARBA" id="ARBA00038357"/>
    </source>
</evidence>
<keyword evidence="2" id="KW-1133">Transmembrane helix</keyword>
<dbReference type="InterPro" id="IPR001199">
    <property type="entry name" value="Cyt_B5-like_heme/steroid-bd"/>
</dbReference>
<evidence type="ECO:0000256" key="2">
    <source>
        <dbReference type="SAM" id="Phobius"/>
    </source>
</evidence>
<proteinExistence type="inferred from homology"/>
<name>A0A182N169_9DIPT</name>